<evidence type="ECO:0000313" key="1">
    <source>
        <dbReference type="EMBL" id="SOD65036.1"/>
    </source>
</evidence>
<dbReference type="Pfam" id="PF09438">
    <property type="entry name" value="DUF2017"/>
    <property type="match status" value="1"/>
</dbReference>
<dbReference type="OrthoDB" id="3268479at2"/>
<dbReference type="InterPro" id="IPR018561">
    <property type="entry name" value="AosR"/>
</dbReference>
<dbReference type="Proteomes" id="UP000219072">
    <property type="component" value="Unassembled WGS sequence"/>
</dbReference>
<evidence type="ECO:0000313" key="2">
    <source>
        <dbReference type="Proteomes" id="UP000219072"/>
    </source>
</evidence>
<sequence>MPGFFESAGADGGASVALDDGELSVLRSLTVQLLELIGPDQHENEDVDPLQALFAEGPSEPPRDPALARLFPDAYGDPGAPADEAAVTRSAEFRRYTENELRTRKRERLLAMVHGLDEARGAPRDREGNAVLTLDRAASDGWLGGLNDLRLVIGARLGIEDESTTEKLFDLPDEDPRKAMVIAFLWLGSLQETLVDTLLPE</sequence>
<dbReference type="RefSeq" id="WP_097233292.1">
    <property type="nucleotide sequence ID" value="NZ_OCNE01000020.1"/>
</dbReference>
<accession>A0A286E2A2</accession>
<dbReference type="EMBL" id="OCNE01000020">
    <property type="protein sequence ID" value="SOD65036.1"/>
    <property type="molecule type" value="Genomic_DNA"/>
</dbReference>
<proteinExistence type="predicted"/>
<name>A0A286E2A2_9ACTN</name>
<gene>
    <name evidence="1" type="ORF">SAMN06297387_12065</name>
</gene>
<organism evidence="1 2">
    <name type="scientific">Streptomyces zhaozhouensis</name>
    <dbReference type="NCBI Taxonomy" id="1300267"/>
    <lineage>
        <taxon>Bacteria</taxon>
        <taxon>Bacillati</taxon>
        <taxon>Actinomycetota</taxon>
        <taxon>Actinomycetes</taxon>
        <taxon>Kitasatosporales</taxon>
        <taxon>Streptomycetaceae</taxon>
        <taxon>Streptomyces</taxon>
    </lineage>
</organism>
<protein>
    <submittedName>
        <fullName evidence="1">Uncharacterized protein</fullName>
    </submittedName>
</protein>
<dbReference type="AlphaFoldDB" id="A0A286E2A2"/>
<keyword evidence="2" id="KW-1185">Reference proteome</keyword>
<reference evidence="1 2" key="1">
    <citation type="submission" date="2017-09" db="EMBL/GenBank/DDBJ databases">
        <authorList>
            <person name="Ehlers B."/>
            <person name="Leendertz F.H."/>
        </authorList>
    </citation>
    <scope>NUCLEOTIDE SEQUENCE [LARGE SCALE GENOMIC DNA]</scope>
    <source>
        <strain evidence="1 2">CGMCC 4.7095</strain>
    </source>
</reference>